<dbReference type="Gene3D" id="3.40.50.1820">
    <property type="entry name" value="alpha/beta hydrolase"/>
    <property type="match status" value="1"/>
</dbReference>
<dbReference type="Pfam" id="PF07859">
    <property type="entry name" value="Abhydrolase_3"/>
    <property type="match status" value="1"/>
</dbReference>
<keyword evidence="3" id="KW-0732">Signal</keyword>
<evidence type="ECO:0000256" key="1">
    <source>
        <dbReference type="ARBA" id="ARBA00010515"/>
    </source>
</evidence>
<dbReference type="PANTHER" id="PTHR48081">
    <property type="entry name" value="AB HYDROLASE SUPERFAMILY PROTEIN C4A8.06C"/>
    <property type="match status" value="1"/>
</dbReference>
<comment type="caution">
    <text evidence="5">The sequence shown here is derived from an EMBL/GenBank/DDBJ whole genome shotgun (WGS) entry which is preliminary data.</text>
</comment>
<protein>
    <submittedName>
        <fullName evidence="5">Alpha/beta hydrolase</fullName>
    </submittedName>
</protein>
<dbReference type="InterPro" id="IPR029058">
    <property type="entry name" value="AB_hydrolase_fold"/>
</dbReference>
<dbReference type="Proteomes" id="UP000249229">
    <property type="component" value="Unassembled WGS sequence"/>
</dbReference>
<feature type="domain" description="Alpha/beta hydrolase fold-3" evidence="4">
    <location>
        <begin position="113"/>
        <end position="317"/>
    </location>
</feature>
<name>A0A2W5PJM6_9SPHN</name>
<sequence>MKPAALLVLAFALATPSIAQQTAVPAFTLPPSNQLSAQARAILERMKAETAPREIAGDVAKQRAFYKEWNDRRLAEMHRAYRTTERHETIGAVGVEVVDPVDGVAPANADRVLINVHGGAFMWGAGSGALVEAIPIAATMRIRVVTVDYRLAPEHRYPAASEDVTAVYRALLQRYPAGNIGIYGCSAGGVITAQATAWIRRHGLPRPGAIGTFCGTGAPYSGDSPYLAPALAGNAPPAVAALPPTLPVTYMDGVPKDDPLAYPLGNAAETRAMPPTLLLAGGRDFAVSALTLAHRRLADAGVRSELQLFDGLPHAFFMWPDMPESTETFAAIARFFDTHLGRVPGPRRK</sequence>
<accession>A0A2W5PJM6</accession>
<feature type="chain" id="PRO_5016088407" evidence="3">
    <location>
        <begin position="20"/>
        <end position="349"/>
    </location>
</feature>
<comment type="similarity">
    <text evidence="1">Belongs to the 'GDXG' lipolytic enzyme family.</text>
</comment>
<feature type="signal peptide" evidence="3">
    <location>
        <begin position="1"/>
        <end position="19"/>
    </location>
</feature>
<organism evidence="5 6">
    <name type="scientific">Sphingomonas taxi</name>
    <dbReference type="NCBI Taxonomy" id="1549858"/>
    <lineage>
        <taxon>Bacteria</taxon>
        <taxon>Pseudomonadati</taxon>
        <taxon>Pseudomonadota</taxon>
        <taxon>Alphaproteobacteria</taxon>
        <taxon>Sphingomonadales</taxon>
        <taxon>Sphingomonadaceae</taxon>
        <taxon>Sphingomonas</taxon>
    </lineage>
</organism>
<evidence type="ECO:0000313" key="5">
    <source>
        <dbReference type="EMBL" id="PZQ62975.1"/>
    </source>
</evidence>
<evidence type="ECO:0000313" key="6">
    <source>
        <dbReference type="Proteomes" id="UP000249229"/>
    </source>
</evidence>
<dbReference type="AlphaFoldDB" id="A0A2W5PJM6"/>
<proteinExistence type="inferred from homology"/>
<dbReference type="GO" id="GO:0004806">
    <property type="term" value="F:triacylglycerol lipase activity"/>
    <property type="evidence" value="ECO:0007669"/>
    <property type="project" value="TreeGrafter"/>
</dbReference>
<dbReference type="SUPFAM" id="SSF53474">
    <property type="entry name" value="alpha/beta-Hydrolases"/>
    <property type="match status" value="1"/>
</dbReference>
<gene>
    <name evidence="5" type="ORF">DI544_01970</name>
</gene>
<dbReference type="InterPro" id="IPR050300">
    <property type="entry name" value="GDXG_lipolytic_enzyme"/>
</dbReference>
<dbReference type="InterPro" id="IPR013094">
    <property type="entry name" value="AB_hydrolase_3"/>
</dbReference>
<dbReference type="PANTHER" id="PTHR48081:SF30">
    <property type="entry name" value="ACETYL-HYDROLASE LIPR-RELATED"/>
    <property type="match status" value="1"/>
</dbReference>
<evidence type="ECO:0000259" key="4">
    <source>
        <dbReference type="Pfam" id="PF07859"/>
    </source>
</evidence>
<evidence type="ECO:0000256" key="3">
    <source>
        <dbReference type="SAM" id="SignalP"/>
    </source>
</evidence>
<dbReference type="EMBL" id="QFQI01000001">
    <property type="protein sequence ID" value="PZQ62975.1"/>
    <property type="molecule type" value="Genomic_DNA"/>
</dbReference>
<keyword evidence="2 5" id="KW-0378">Hydrolase</keyword>
<evidence type="ECO:0000256" key="2">
    <source>
        <dbReference type="ARBA" id="ARBA00022801"/>
    </source>
</evidence>
<reference evidence="5 6" key="1">
    <citation type="submission" date="2017-08" db="EMBL/GenBank/DDBJ databases">
        <title>Infants hospitalized years apart are colonized by the same room-sourced microbial strains.</title>
        <authorList>
            <person name="Brooks B."/>
            <person name="Olm M.R."/>
            <person name="Firek B.A."/>
            <person name="Baker R."/>
            <person name="Thomas B.C."/>
            <person name="Morowitz M.J."/>
            <person name="Banfield J.F."/>
        </authorList>
    </citation>
    <scope>NUCLEOTIDE SEQUENCE [LARGE SCALE GENOMIC DNA]</scope>
    <source>
        <strain evidence="5">S2_005_001_R1_22</strain>
    </source>
</reference>